<dbReference type="InterPro" id="IPR011010">
    <property type="entry name" value="DNA_brk_join_enz"/>
</dbReference>
<dbReference type="EMBL" id="JBHTAR010000011">
    <property type="protein sequence ID" value="MFC7198914.1"/>
    <property type="molecule type" value="Genomic_DNA"/>
</dbReference>
<reference evidence="4" key="1">
    <citation type="journal article" date="2014" name="Int. J. Syst. Evol. Microbiol.">
        <title>Complete genome sequence of Corynebacterium casei LMG S-19264T (=DSM 44701T), isolated from a smear-ripened cheese.</title>
        <authorList>
            <consortium name="US DOE Joint Genome Institute (JGI-PGF)"/>
            <person name="Walter F."/>
            <person name="Albersmeier A."/>
            <person name="Kalinowski J."/>
            <person name="Ruckert C."/>
        </authorList>
    </citation>
    <scope>NUCLEOTIDE SEQUENCE [LARGE SCALE GENOMIC DNA]</scope>
    <source>
        <strain evidence="4">NBRC 114356</strain>
    </source>
</reference>
<dbReference type="InterPro" id="IPR002104">
    <property type="entry name" value="Integrase_catalytic"/>
</dbReference>
<dbReference type="InterPro" id="IPR013762">
    <property type="entry name" value="Integrase-like_cat_sf"/>
</dbReference>
<dbReference type="SUPFAM" id="SSF56349">
    <property type="entry name" value="DNA breaking-rejoining enzymes"/>
    <property type="match status" value="1"/>
</dbReference>
<proteinExistence type="predicted"/>
<gene>
    <name evidence="3" type="ORF">ACFQJ9_00570</name>
    <name evidence="4" type="ORF">ACFQJ9_05685</name>
</gene>
<dbReference type="GO" id="GO:0006310">
    <property type="term" value="P:DNA recombination"/>
    <property type="evidence" value="ECO:0007669"/>
    <property type="project" value="UniProtKB-KW"/>
</dbReference>
<accession>A0ABD5Z187</accession>
<dbReference type="Gene3D" id="1.10.443.10">
    <property type="entry name" value="Intergrase catalytic core"/>
    <property type="match status" value="1"/>
</dbReference>
<evidence type="ECO:0000313" key="3">
    <source>
        <dbReference type="EMBL" id="MFC7198006.1"/>
    </source>
</evidence>
<dbReference type="Pfam" id="PF00589">
    <property type="entry name" value="Phage_integrase"/>
    <property type="match status" value="1"/>
</dbReference>
<evidence type="ECO:0000259" key="2">
    <source>
        <dbReference type="PROSITE" id="PS51898"/>
    </source>
</evidence>
<dbReference type="Proteomes" id="UP001596447">
    <property type="component" value="Unassembled WGS sequence"/>
</dbReference>
<feature type="domain" description="Tyr recombinase" evidence="2">
    <location>
        <begin position="4"/>
        <end position="219"/>
    </location>
</feature>
<dbReference type="EMBL" id="JBHTAR010000002">
    <property type="protein sequence ID" value="MFC7198006.1"/>
    <property type="molecule type" value="Genomic_DNA"/>
</dbReference>
<protein>
    <submittedName>
        <fullName evidence="4">Tyrosine-type recombinase/integrase</fullName>
    </submittedName>
</protein>
<keyword evidence="1" id="KW-0233">DNA recombination</keyword>
<reference evidence="5" key="2">
    <citation type="journal article" date="2019" name="Int. J. Syst. Evol. Microbiol.">
        <title>The Global Catalogue of Microorganisms (GCM) 10K type strain sequencing project: providing services to taxonomists for standard genome sequencing and annotation.</title>
        <authorList>
            <consortium name="The Broad Institute Genomics Platform"/>
            <consortium name="The Broad Institute Genome Sequencing Center for Infectious Disease"/>
            <person name="Wu L."/>
            <person name="Ma J."/>
        </authorList>
    </citation>
    <scope>NUCLEOTIDE SEQUENCE [LARGE SCALE GENOMIC DNA]</scope>
    <source>
        <strain evidence="5">XZGYJ-43</strain>
    </source>
</reference>
<evidence type="ECO:0000313" key="4">
    <source>
        <dbReference type="EMBL" id="MFC7198914.1"/>
    </source>
</evidence>
<organism evidence="4 5">
    <name type="scientific">Halospeciosus flavus</name>
    <dbReference type="NCBI Taxonomy" id="3032283"/>
    <lineage>
        <taxon>Archaea</taxon>
        <taxon>Methanobacteriati</taxon>
        <taxon>Methanobacteriota</taxon>
        <taxon>Stenosarchaea group</taxon>
        <taxon>Halobacteria</taxon>
        <taxon>Halobacteriales</taxon>
        <taxon>Halobacteriaceae</taxon>
        <taxon>Halospeciosus</taxon>
    </lineage>
</organism>
<evidence type="ECO:0000256" key="1">
    <source>
        <dbReference type="ARBA" id="ARBA00023172"/>
    </source>
</evidence>
<keyword evidence="5" id="KW-1185">Reference proteome</keyword>
<dbReference type="PROSITE" id="PS51898">
    <property type="entry name" value="TYR_RECOMBINASE"/>
    <property type="match status" value="1"/>
</dbReference>
<comment type="caution">
    <text evidence="4">The sequence shown here is derived from an EMBL/GenBank/DDBJ whole genome shotgun (WGS) entry which is preliminary data.</text>
</comment>
<dbReference type="AlphaFoldDB" id="A0ABD5Z187"/>
<sequence length="222" mass="25112">MAPTREKALTERDFERLLIGARRIDDANQRLEAHAAILIGGRLGLRPGEVTHLSESWIDWQRQMIRIPEHHPCKKGRNGGLCGYCRQAVEQQQRHGSEDTIEELTAQYWQPKTAAAARSVPFHFSSRVRVALDLLVDEYSGWPYSFSTLQRRLNRALELAPNLEPETTSPHGLRATAASYHAGRGLDMAALRAMFGWEDLETARQYLNVDGAMTRRALSSIH</sequence>
<reference evidence="4" key="3">
    <citation type="submission" date="2024-09" db="EMBL/GenBank/DDBJ databases">
        <authorList>
            <person name="Sun Q."/>
        </authorList>
    </citation>
    <scope>NUCLEOTIDE SEQUENCE</scope>
    <source>
        <strain evidence="4">NBRC 114356</strain>
    </source>
</reference>
<dbReference type="RefSeq" id="WP_328518030.1">
    <property type="nucleotide sequence ID" value="NZ_CP122312.1"/>
</dbReference>
<evidence type="ECO:0000313" key="5">
    <source>
        <dbReference type="Proteomes" id="UP001596447"/>
    </source>
</evidence>
<name>A0ABD5Z187_9EURY</name>